<reference evidence="2 3" key="1">
    <citation type="submission" date="2021-06" db="EMBL/GenBank/DDBJ databases">
        <authorList>
            <person name="Palmer J.M."/>
        </authorList>
    </citation>
    <scope>NUCLEOTIDE SEQUENCE [LARGE SCALE GENOMIC DNA]</scope>
    <source>
        <strain evidence="3">if_2019</strain>
        <tissue evidence="2">Muscle</tissue>
    </source>
</reference>
<proteinExistence type="predicted"/>
<feature type="signal peptide" evidence="1">
    <location>
        <begin position="1"/>
        <end position="18"/>
    </location>
</feature>
<gene>
    <name evidence="2" type="ORF">ILYODFUR_037075</name>
</gene>
<dbReference type="EMBL" id="JAHRIQ010089019">
    <property type="protein sequence ID" value="MEQ2250174.1"/>
    <property type="molecule type" value="Genomic_DNA"/>
</dbReference>
<feature type="chain" id="PRO_5046199369" evidence="1">
    <location>
        <begin position="19"/>
        <end position="133"/>
    </location>
</feature>
<name>A0ABV0UYC2_9TELE</name>
<sequence>VIGLSVLLVILFLAVCWSAIDWRKCCEKTYTSCDRIVLYELVILEQQEEVLKDKWIEKAKKDLATKIQNILDPQPNETGNIERGHIAACCDAADELIEQLETQRRQVPSDQVGITSVHPLFTWRKPISEWKCN</sequence>
<feature type="non-terminal residue" evidence="2">
    <location>
        <position position="1"/>
    </location>
</feature>
<evidence type="ECO:0000313" key="3">
    <source>
        <dbReference type="Proteomes" id="UP001482620"/>
    </source>
</evidence>
<accession>A0ABV0UYC2</accession>
<evidence type="ECO:0000256" key="1">
    <source>
        <dbReference type="SAM" id="SignalP"/>
    </source>
</evidence>
<comment type="caution">
    <text evidence="2">The sequence shown here is derived from an EMBL/GenBank/DDBJ whole genome shotgun (WGS) entry which is preliminary data.</text>
</comment>
<dbReference type="Proteomes" id="UP001482620">
    <property type="component" value="Unassembled WGS sequence"/>
</dbReference>
<keyword evidence="3" id="KW-1185">Reference proteome</keyword>
<protein>
    <submittedName>
        <fullName evidence="2">Uncharacterized protein</fullName>
    </submittedName>
</protein>
<evidence type="ECO:0000313" key="2">
    <source>
        <dbReference type="EMBL" id="MEQ2250174.1"/>
    </source>
</evidence>
<keyword evidence="1" id="KW-0732">Signal</keyword>
<organism evidence="2 3">
    <name type="scientific">Ilyodon furcidens</name>
    <name type="common">goldbreast splitfin</name>
    <dbReference type="NCBI Taxonomy" id="33524"/>
    <lineage>
        <taxon>Eukaryota</taxon>
        <taxon>Metazoa</taxon>
        <taxon>Chordata</taxon>
        <taxon>Craniata</taxon>
        <taxon>Vertebrata</taxon>
        <taxon>Euteleostomi</taxon>
        <taxon>Actinopterygii</taxon>
        <taxon>Neopterygii</taxon>
        <taxon>Teleostei</taxon>
        <taxon>Neoteleostei</taxon>
        <taxon>Acanthomorphata</taxon>
        <taxon>Ovalentaria</taxon>
        <taxon>Atherinomorphae</taxon>
        <taxon>Cyprinodontiformes</taxon>
        <taxon>Goodeidae</taxon>
        <taxon>Ilyodon</taxon>
    </lineage>
</organism>